<evidence type="ECO:0000256" key="3">
    <source>
        <dbReference type="PROSITE-ProRule" id="PRU00221"/>
    </source>
</evidence>
<sequence length="781" mass="86335">MLYQPVSMLKHSLKNGLEQLISLSSPCRWIMQFIETQGFLDYLERCSNTEEFTNNLLDKLQDATGRGQSPLAIFPSHVADPEIITIADSEIEGSEPGNRHCYKGFPANARTEEQEEKRKSILALVGGASKQVPSSPAVRISGGPKAESLSPRERAAERERMVLDIKVKLQGLWLRLLRLGATEDPLSSFEYGTILALIESDAEGIGGSGFVECIREHIHSGWQCRLTDEQFIAVKELLKTAITLASSRDDVSTIRDALEVSAEMYRKDPNNVQDYVQRHLLSLSVWEELRFWDGYFEYLMENCSNKSTNYVTLVTAQLIVMATHMAGLGLPDIDSWNMIEKIAERNNLGYKQLIKLRALLTHLQQLRVGYWGVPIGKGQPPPSYSMASPRALDISDESEQPAEASVLGRSWVHSMFSRDRSLRASSFNRASDTKAGATAGKTDLAAAQKKTQTNMRILRGHTAAITALHCVTRKEVWDLVGDREDAGFFISGSTDCTVKVWDPSLRGSELRATLRGHTRTVRAISSDRGKIVSGGDDQSVIVWDKQAFKLLEELKGHDAPVTSVRMLSGERVLTASHDGTVKMWDVRTDTCVATVGRCQSAVLCMEYDDSTGILAAAGRDVVAHVWDIRSSKQMFKLQGHTKWIRSMRMTGETIITGSDDWTARVWSLTRGTCDAVLACHAGPILCVEYSPSDKGIITGSSDGLIRFWENEGGIKCVKNLTLHSASVLSISAGDHWLGIGAADNSMSLFHRPQERFGSFSNTGSKVAGWQLYRTPQKTSAV</sequence>
<dbReference type="PANTHER" id="PTHR12296">
    <property type="entry name" value="DENN DOMAIN-CONTAINING PROTEIN 4"/>
    <property type="match status" value="1"/>
</dbReference>
<accession>A0A9R1QGR1</accession>
<dbReference type="PANTHER" id="PTHR12296:SF21">
    <property type="entry name" value="DENN DOMAIN-CONTAINING PROTEIN 3"/>
    <property type="match status" value="1"/>
</dbReference>
<dbReference type="Gene3D" id="2.130.10.10">
    <property type="entry name" value="YVTN repeat-like/Quinoprotein amine dehydrogenase"/>
    <property type="match status" value="2"/>
</dbReference>
<dbReference type="InterPro" id="IPR020472">
    <property type="entry name" value="WD40_PAC1"/>
</dbReference>
<name>A0A9R1QGR1_TRITD</name>
<dbReference type="CDD" id="cd00200">
    <property type="entry name" value="WD40"/>
    <property type="match status" value="1"/>
</dbReference>
<dbReference type="FunFam" id="2.130.10.10:FF:000624">
    <property type="entry name" value="DENN domain and WD repeat-containing protein SCD1"/>
    <property type="match status" value="1"/>
</dbReference>
<keyword evidence="1 3" id="KW-0853">WD repeat</keyword>
<dbReference type="Pfam" id="PF00400">
    <property type="entry name" value="WD40"/>
    <property type="match status" value="5"/>
</dbReference>
<dbReference type="PROSITE" id="PS50082">
    <property type="entry name" value="WD_REPEATS_2"/>
    <property type="match status" value="5"/>
</dbReference>
<gene>
    <name evidence="5" type="ORF">TRITD_3Bv1G120950</name>
</gene>
<keyword evidence="2" id="KW-0677">Repeat</keyword>
<dbReference type="Gramene" id="TRITD3Bv1G120950.20">
    <property type="protein sequence ID" value="TRITD3Bv1G120950.20"/>
    <property type="gene ID" value="TRITD3Bv1G120950"/>
</dbReference>
<evidence type="ECO:0000256" key="4">
    <source>
        <dbReference type="SAM" id="MobiDB-lite"/>
    </source>
</evidence>
<reference evidence="5 6" key="1">
    <citation type="submission" date="2017-09" db="EMBL/GenBank/DDBJ databases">
        <authorList>
            <consortium name="International Durum Wheat Genome Sequencing Consortium (IDWGSC)"/>
            <person name="Milanesi L."/>
        </authorList>
    </citation>
    <scope>NUCLEOTIDE SEQUENCE [LARGE SCALE GENOMIC DNA]</scope>
    <source>
        <strain evidence="6">cv. Svevo</strain>
    </source>
</reference>
<proteinExistence type="predicted"/>
<feature type="region of interest" description="Disordered" evidence="4">
    <location>
        <begin position="132"/>
        <end position="154"/>
    </location>
</feature>
<dbReference type="SMART" id="SM00320">
    <property type="entry name" value="WD40"/>
    <property type="match status" value="7"/>
</dbReference>
<organism evidence="5 6">
    <name type="scientific">Triticum turgidum subsp. durum</name>
    <name type="common">Durum wheat</name>
    <name type="synonym">Triticum durum</name>
    <dbReference type="NCBI Taxonomy" id="4567"/>
    <lineage>
        <taxon>Eukaryota</taxon>
        <taxon>Viridiplantae</taxon>
        <taxon>Streptophyta</taxon>
        <taxon>Embryophyta</taxon>
        <taxon>Tracheophyta</taxon>
        <taxon>Spermatophyta</taxon>
        <taxon>Magnoliopsida</taxon>
        <taxon>Liliopsida</taxon>
        <taxon>Poales</taxon>
        <taxon>Poaceae</taxon>
        <taxon>BOP clade</taxon>
        <taxon>Pooideae</taxon>
        <taxon>Triticodae</taxon>
        <taxon>Triticeae</taxon>
        <taxon>Triticinae</taxon>
        <taxon>Triticum</taxon>
    </lineage>
</organism>
<evidence type="ECO:0000256" key="2">
    <source>
        <dbReference type="ARBA" id="ARBA00022737"/>
    </source>
</evidence>
<dbReference type="AlphaFoldDB" id="A0A9R1QGR1"/>
<dbReference type="InterPro" id="IPR001680">
    <property type="entry name" value="WD40_rpt"/>
</dbReference>
<dbReference type="InterPro" id="IPR036322">
    <property type="entry name" value="WD40_repeat_dom_sf"/>
</dbReference>
<dbReference type="Proteomes" id="UP000324705">
    <property type="component" value="Chromosome 3B"/>
</dbReference>
<dbReference type="GO" id="GO:0031410">
    <property type="term" value="C:cytoplasmic vesicle"/>
    <property type="evidence" value="ECO:0007669"/>
    <property type="project" value="TreeGrafter"/>
</dbReference>
<dbReference type="InterPro" id="IPR015943">
    <property type="entry name" value="WD40/YVTN_repeat-like_dom_sf"/>
</dbReference>
<dbReference type="InterPro" id="IPR019775">
    <property type="entry name" value="WD40_repeat_CS"/>
</dbReference>
<dbReference type="SUPFAM" id="SSF50978">
    <property type="entry name" value="WD40 repeat-like"/>
    <property type="match status" value="1"/>
</dbReference>
<dbReference type="GO" id="GO:0032483">
    <property type="term" value="P:regulation of Rab protein signal transduction"/>
    <property type="evidence" value="ECO:0007669"/>
    <property type="project" value="TreeGrafter"/>
</dbReference>
<feature type="repeat" description="WD" evidence="3">
    <location>
        <begin position="554"/>
        <end position="594"/>
    </location>
</feature>
<protein>
    <submittedName>
        <fullName evidence="5">Uncharacterized protein</fullName>
    </submittedName>
</protein>
<feature type="repeat" description="WD" evidence="3">
    <location>
        <begin position="637"/>
        <end position="676"/>
    </location>
</feature>
<feature type="repeat" description="WD" evidence="3">
    <location>
        <begin position="484"/>
        <end position="502"/>
    </location>
</feature>
<dbReference type="PRINTS" id="PR00320">
    <property type="entry name" value="GPROTEINBRPT"/>
</dbReference>
<dbReference type="FunFam" id="2.130.10.10:FF:000360">
    <property type="entry name" value="DENN domain and WD repeat-containing protein SCD1"/>
    <property type="match status" value="1"/>
</dbReference>
<evidence type="ECO:0000256" key="1">
    <source>
        <dbReference type="ARBA" id="ARBA00022574"/>
    </source>
</evidence>
<dbReference type="EMBL" id="LT934116">
    <property type="protein sequence ID" value="VAH77038.1"/>
    <property type="molecule type" value="Genomic_DNA"/>
</dbReference>
<dbReference type="PROSITE" id="PS50294">
    <property type="entry name" value="WD_REPEATS_REGION"/>
    <property type="match status" value="3"/>
</dbReference>
<evidence type="ECO:0000313" key="5">
    <source>
        <dbReference type="EMBL" id="VAH77038.1"/>
    </source>
</evidence>
<evidence type="ECO:0000313" key="6">
    <source>
        <dbReference type="Proteomes" id="UP000324705"/>
    </source>
</evidence>
<keyword evidence="6" id="KW-1185">Reference proteome</keyword>
<dbReference type="InterPro" id="IPR051696">
    <property type="entry name" value="DENN_Domain_GEFs"/>
</dbReference>
<feature type="repeat" description="WD" evidence="3">
    <location>
        <begin position="514"/>
        <end position="544"/>
    </location>
</feature>
<dbReference type="PROSITE" id="PS00678">
    <property type="entry name" value="WD_REPEATS_1"/>
    <property type="match status" value="1"/>
</dbReference>
<feature type="repeat" description="WD" evidence="3">
    <location>
        <begin position="677"/>
        <end position="709"/>
    </location>
</feature>